<dbReference type="Pfam" id="PF25597">
    <property type="entry name" value="SH3_retrovirus"/>
    <property type="match status" value="1"/>
</dbReference>
<dbReference type="Pfam" id="PF07727">
    <property type="entry name" value="RVT_2"/>
    <property type="match status" value="1"/>
</dbReference>
<dbReference type="SUPFAM" id="SSF56672">
    <property type="entry name" value="DNA/RNA polymerases"/>
    <property type="match status" value="1"/>
</dbReference>
<dbReference type="PANTHER" id="PTHR11439">
    <property type="entry name" value="GAG-POL-RELATED RETROTRANSPOSON"/>
    <property type="match status" value="1"/>
</dbReference>
<dbReference type="OMA" id="CENNDGM"/>
<reference evidence="3" key="2">
    <citation type="submission" date="2021-03" db="UniProtKB">
        <authorList>
            <consortium name="EnsemblPlants"/>
        </authorList>
    </citation>
    <scope>IDENTIFICATION</scope>
</reference>
<dbReference type="PANTHER" id="PTHR11439:SF455">
    <property type="entry name" value="RLK (RECEPTOR-LIKE PROTEIN KINASE) 8, PUTATIVE-RELATED"/>
    <property type="match status" value="1"/>
</dbReference>
<name>A0A803QBG4_CANSA</name>
<dbReference type="Gramene" id="evm.model.08.502">
    <property type="protein sequence ID" value="cds.evm.model.08.502"/>
    <property type="gene ID" value="evm.TU.08.502"/>
</dbReference>
<dbReference type="Proteomes" id="UP000596661">
    <property type="component" value="Chromosome 8"/>
</dbReference>
<dbReference type="AlphaFoldDB" id="A0A803QBG4"/>
<accession>A0A803QBG4</accession>
<dbReference type="InterPro" id="IPR057670">
    <property type="entry name" value="SH3_retrovirus"/>
</dbReference>
<evidence type="ECO:0000259" key="1">
    <source>
        <dbReference type="Pfam" id="PF07727"/>
    </source>
</evidence>
<reference evidence="3" key="1">
    <citation type="submission" date="2018-11" db="EMBL/GenBank/DDBJ databases">
        <authorList>
            <person name="Grassa J C."/>
        </authorList>
    </citation>
    <scope>NUCLEOTIDE SEQUENCE [LARGE SCALE GENOMIC DNA]</scope>
</reference>
<dbReference type="EnsemblPlants" id="evm.model.08.502">
    <property type="protein sequence ID" value="cds.evm.model.08.502"/>
    <property type="gene ID" value="evm.TU.08.502"/>
</dbReference>
<sequence length="432" mass="47913">MPSSAIGDISPFECLLHKAPDYEFLKTFGCACFPYLQPYNAHKLNFKSDKCIFIVYSLNHKGYLCENNDGMVYITRNVEFNEVDFPGSLIKSTSQVPSNSYLPIPTTTFSTPIMHTNANTPLAEVPNLPTHVAVDNAAATTLATNSVAAHDIPEVPAVSSLTEAATIPPMHIATTSQPSTGTISTPSTSNKWVHRIKLKVDGSLDKYKSMLVAKGYSQTPETVYMPKPLGFIDPKYPNYVCKLNKAFYGLKQAPRTWNHKLKNTLYNKGFQLSKFDNSLFIKGSGQNLIVLLVYVDDILITRPNQVVIDAIITALNHEFDVKDLGSLHYLLGVEVHRTTSGIYLSQSKYIVDFLTKLKMDGTKPCPSPTTASHVLSLTNGEPFADHTLYKSTLGALQYLKLTRPDVAFIVNKLSQFIHAPTTVHWDACKRLF</sequence>
<evidence type="ECO:0000313" key="3">
    <source>
        <dbReference type="EnsemblPlants" id="cds.evm.model.08.502"/>
    </source>
</evidence>
<dbReference type="InterPro" id="IPR043502">
    <property type="entry name" value="DNA/RNA_pol_sf"/>
</dbReference>
<feature type="domain" description="Reverse transcriptase Ty1/copia-type" evidence="1">
    <location>
        <begin position="221"/>
        <end position="370"/>
    </location>
</feature>
<dbReference type="InterPro" id="IPR013103">
    <property type="entry name" value="RVT_2"/>
</dbReference>
<evidence type="ECO:0008006" key="5">
    <source>
        <dbReference type="Google" id="ProtNLM"/>
    </source>
</evidence>
<proteinExistence type="predicted"/>
<evidence type="ECO:0000313" key="4">
    <source>
        <dbReference type="Proteomes" id="UP000596661"/>
    </source>
</evidence>
<protein>
    <recommendedName>
        <fullName evidence="5">Reverse transcriptase Ty1/copia-type domain-containing protein</fullName>
    </recommendedName>
</protein>
<organism evidence="3 4">
    <name type="scientific">Cannabis sativa</name>
    <name type="common">Hemp</name>
    <name type="synonym">Marijuana</name>
    <dbReference type="NCBI Taxonomy" id="3483"/>
    <lineage>
        <taxon>Eukaryota</taxon>
        <taxon>Viridiplantae</taxon>
        <taxon>Streptophyta</taxon>
        <taxon>Embryophyta</taxon>
        <taxon>Tracheophyta</taxon>
        <taxon>Spermatophyta</taxon>
        <taxon>Magnoliopsida</taxon>
        <taxon>eudicotyledons</taxon>
        <taxon>Gunneridae</taxon>
        <taxon>Pentapetalae</taxon>
        <taxon>rosids</taxon>
        <taxon>fabids</taxon>
        <taxon>Rosales</taxon>
        <taxon>Cannabaceae</taxon>
        <taxon>Cannabis</taxon>
    </lineage>
</organism>
<dbReference type="EMBL" id="UZAU01000684">
    <property type="status" value="NOT_ANNOTATED_CDS"/>
    <property type="molecule type" value="Genomic_DNA"/>
</dbReference>
<keyword evidence="4" id="KW-1185">Reference proteome</keyword>
<evidence type="ECO:0000259" key="2">
    <source>
        <dbReference type="Pfam" id="PF25597"/>
    </source>
</evidence>
<feature type="domain" description="Retroviral polymerase SH3-like" evidence="2">
    <location>
        <begin position="30"/>
        <end position="88"/>
    </location>
</feature>